<evidence type="ECO:0000256" key="1">
    <source>
        <dbReference type="SAM" id="MobiDB-lite"/>
    </source>
</evidence>
<proteinExistence type="predicted"/>
<protein>
    <submittedName>
        <fullName evidence="2">Uncharacterized protein</fullName>
    </submittedName>
</protein>
<reference evidence="2 3" key="1">
    <citation type="submission" date="2019-01" db="EMBL/GenBank/DDBJ databases">
        <title>Draft genome sequences of three monokaryotic isolates of the white-rot basidiomycete fungus Dichomitus squalens.</title>
        <authorList>
            <consortium name="DOE Joint Genome Institute"/>
            <person name="Lopez S.C."/>
            <person name="Andreopoulos B."/>
            <person name="Pangilinan J."/>
            <person name="Lipzen A."/>
            <person name="Riley R."/>
            <person name="Ahrendt S."/>
            <person name="Ng V."/>
            <person name="Barry K."/>
            <person name="Daum C."/>
            <person name="Grigoriev I.V."/>
            <person name="Hilden K.S."/>
            <person name="Makela M.R."/>
            <person name="de Vries R.P."/>
        </authorList>
    </citation>
    <scope>NUCLEOTIDE SEQUENCE [LARGE SCALE GENOMIC DNA]</scope>
    <source>
        <strain evidence="2 3">CBS 464.89</strain>
    </source>
</reference>
<keyword evidence="3" id="KW-1185">Reference proteome</keyword>
<evidence type="ECO:0000313" key="2">
    <source>
        <dbReference type="EMBL" id="TBU53942.1"/>
    </source>
</evidence>
<gene>
    <name evidence="2" type="ORF">BD310DRAFT_951758</name>
</gene>
<dbReference type="Proteomes" id="UP000292082">
    <property type="component" value="Unassembled WGS sequence"/>
</dbReference>
<accession>A0A4V2K3V1</accession>
<feature type="region of interest" description="Disordered" evidence="1">
    <location>
        <begin position="1"/>
        <end position="86"/>
    </location>
</feature>
<evidence type="ECO:0000313" key="3">
    <source>
        <dbReference type="Proteomes" id="UP000292082"/>
    </source>
</evidence>
<sequence>MHRAKASGRVGPEHHGHASTAKARGRLERAKDAVAAKITATKREKARLRKKNKFSDRQNAQKDATASSGEPVDCNGSKSMKRVTFG</sequence>
<feature type="compositionally biased region" description="Basic and acidic residues" evidence="1">
    <location>
        <begin position="25"/>
        <end position="34"/>
    </location>
</feature>
<organism evidence="2 3">
    <name type="scientific">Dichomitus squalens</name>
    <dbReference type="NCBI Taxonomy" id="114155"/>
    <lineage>
        <taxon>Eukaryota</taxon>
        <taxon>Fungi</taxon>
        <taxon>Dikarya</taxon>
        <taxon>Basidiomycota</taxon>
        <taxon>Agaricomycotina</taxon>
        <taxon>Agaricomycetes</taxon>
        <taxon>Polyporales</taxon>
        <taxon>Polyporaceae</taxon>
        <taxon>Dichomitus</taxon>
    </lineage>
</organism>
<dbReference type="EMBL" id="ML145201">
    <property type="protein sequence ID" value="TBU53942.1"/>
    <property type="molecule type" value="Genomic_DNA"/>
</dbReference>
<name>A0A4V2K3V1_9APHY</name>
<dbReference type="AlphaFoldDB" id="A0A4V2K3V1"/>